<proteinExistence type="predicted"/>
<evidence type="ECO:0000313" key="3">
    <source>
        <dbReference type="EMBL" id="PIZ89544.1"/>
    </source>
</evidence>
<protein>
    <recommendedName>
        <fullName evidence="2">Kazal-like domain-containing protein</fullName>
    </recommendedName>
</protein>
<sequence>MLKLEDRKEKITEKLDEILEEQKGSEFKEFKNLEVLKNLEEKVPEEAKEAMRKAQENCLKRLQGDLEKMSPEDQEKFKKYTEKISGEKEKHLEILENLKSEIKAVPETPKVLELKEKLEEGKIEIIEKIEKKLEKLDCPLWVPPAPGFCKEGRVIIERDPETGCPLPPKCIIPSEVEIPEKPEVCITLWDPVCGKDGKTYSNECFAKLAGVEMDYKGKCKEKECQTDADCPQPLCGPVMPGRPQPLCIGVKSKCIEGKCQIQQIQPIQVIPEKE</sequence>
<dbReference type="AlphaFoldDB" id="A0A2M7V011"/>
<dbReference type="PROSITE" id="PS51465">
    <property type="entry name" value="KAZAL_2"/>
    <property type="match status" value="1"/>
</dbReference>
<dbReference type="Gene3D" id="3.30.60.30">
    <property type="match status" value="1"/>
</dbReference>
<dbReference type="EMBL" id="PFPC01000030">
    <property type="protein sequence ID" value="PIZ89544.1"/>
    <property type="molecule type" value="Genomic_DNA"/>
</dbReference>
<accession>A0A2M7V011</accession>
<dbReference type="SMART" id="SM00280">
    <property type="entry name" value="KAZAL"/>
    <property type="match status" value="1"/>
</dbReference>
<dbReference type="InterPro" id="IPR036058">
    <property type="entry name" value="Kazal_dom_sf"/>
</dbReference>
<evidence type="ECO:0000313" key="4">
    <source>
        <dbReference type="Proteomes" id="UP000231538"/>
    </source>
</evidence>
<organism evidence="3 4">
    <name type="scientific">Candidatus Nealsonbacteria bacterium CG_4_10_14_0_2_um_filter_37_10</name>
    <dbReference type="NCBI Taxonomy" id="1974679"/>
    <lineage>
        <taxon>Bacteria</taxon>
        <taxon>Candidatus Nealsoniibacteriota</taxon>
    </lineage>
</organism>
<dbReference type="InterPro" id="IPR002350">
    <property type="entry name" value="Kazal_dom"/>
</dbReference>
<keyword evidence="1" id="KW-0175">Coiled coil</keyword>
<evidence type="ECO:0000256" key="1">
    <source>
        <dbReference type="SAM" id="Coils"/>
    </source>
</evidence>
<feature type="coiled-coil region" evidence="1">
    <location>
        <begin position="1"/>
        <end position="56"/>
    </location>
</feature>
<reference evidence="4" key="1">
    <citation type="submission" date="2017-09" db="EMBL/GenBank/DDBJ databases">
        <title>Depth-based differentiation of microbial function through sediment-hosted aquifers and enrichment of novel symbionts in the deep terrestrial subsurface.</title>
        <authorList>
            <person name="Probst A.J."/>
            <person name="Ladd B."/>
            <person name="Jarett J.K."/>
            <person name="Geller-Mcgrath D.E."/>
            <person name="Sieber C.M.K."/>
            <person name="Emerson J.B."/>
            <person name="Anantharaman K."/>
            <person name="Thomas B.C."/>
            <person name="Malmstrom R."/>
            <person name="Stieglmeier M."/>
            <person name="Klingl A."/>
            <person name="Woyke T."/>
            <person name="Ryan C.M."/>
            <person name="Banfield J.F."/>
        </authorList>
    </citation>
    <scope>NUCLEOTIDE SEQUENCE [LARGE SCALE GENOMIC DNA]</scope>
</reference>
<comment type="caution">
    <text evidence="3">The sequence shown here is derived from an EMBL/GenBank/DDBJ whole genome shotgun (WGS) entry which is preliminary data.</text>
</comment>
<gene>
    <name evidence="3" type="ORF">COX89_01045</name>
</gene>
<feature type="domain" description="Kazal-like" evidence="2">
    <location>
        <begin position="165"/>
        <end position="221"/>
    </location>
</feature>
<dbReference type="SUPFAM" id="SSF100895">
    <property type="entry name" value="Kazal-type serine protease inhibitors"/>
    <property type="match status" value="1"/>
</dbReference>
<dbReference type="Proteomes" id="UP000231538">
    <property type="component" value="Unassembled WGS sequence"/>
</dbReference>
<evidence type="ECO:0000259" key="2">
    <source>
        <dbReference type="PROSITE" id="PS51465"/>
    </source>
</evidence>
<dbReference type="Pfam" id="PF00050">
    <property type="entry name" value="Kazal_1"/>
    <property type="match status" value="1"/>
</dbReference>
<dbReference type="CDD" id="cd00104">
    <property type="entry name" value="KAZAL_FS"/>
    <property type="match status" value="1"/>
</dbReference>
<name>A0A2M7V011_9BACT</name>